<dbReference type="GO" id="GO:0004518">
    <property type="term" value="F:nuclease activity"/>
    <property type="evidence" value="ECO:0007669"/>
    <property type="project" value="UniProtKB-KW"/>
</dbReference>
<dbReference type="Gene3D" id="3.40.1820.10">
    <property type="entry name" value="DnaQ-like 3'-5' exonuclease"/>
    <property type="match status" value="1"/>
</dbReference>
<keyword evidence="7" id="KW-0238">DNA-binding</keyword>
<keyword evidence="6" id="KW-0239">DNA-directed DNA polymerase</keyword>
<evidence type="ECO:0000256" key="6">
    <source>
        <dbReference type="ARBA" id="ARBA00022932"/>
    </source>
</evidence>
<keyword evidence="3" id="KW-0548">Nucleotidyltransferase</keyword>
<dbReference type="KEGG" id="vg:9925977"/>
<reference evidence="10 11" key="1">
    <citation type="journal article" date="2010" name="Virol. J.">
        <title>Genomes of the T4-related bacteriophages as windows on microbial genome evolution.</title>
        <authorList>
            <person name="Petrov V.M."/>
            <person name="Ratnayaka S."/>
            <person name="Nolan J.M."/>
            <person name="Miller E.S."/>
            <person name="Karam J.D."/>
        </authorList>
    </citation>
    <scope>NUCLEOTIDE SEQUENCE [LARGE SCALE GENOMIC DNA]</scope>
</reference>
<protein>
    <recommendedName>
        <fullName evidence="1">DNA-directed DNA polymerase</fullName>
        <ecNumber evidence="1">2.7.7.7</ecNumber>
    </recommendedName>
</protein>
<dbReference type="GO" id="GO:0006261">
    <property type="term" value="P:DNA-templated DNA replication"/>
    <property type="evidence" value="ECO:0007669"/>
    <property type="project" value="TreeGrafter"/>
</dbReference>
<dbReference type="GeneID" id="9925977"/>
<evidence type="ECO:0000256" key="7">
    <source>
        <dbReference type="ARBA" id="ARBA00023125"/>
    </source>
</evidence>
<dbReference type="RefSeq" id="YP_004009703.1">
    <property type="nucleotide sequence ID" value="NC_014661.1"/>
</dbReference>
<dbReference type="GO" id="GO:0000166">
    <property type="term" value="F:nucleotide binding"/>
    <property type="evidence" value="ECO:0007669"/>
    <property type="project" value="InterPro"/>
</dbReference>
<dbReference type="GO" id="GO:0003677">
    <property type="term" value="F:DNA binding"/>
    <property type="evidence" value="ECO:0007669"/>
    <property type="project" value="UniProtKB-KW"/>
</dbReference>
<dbReference type="InterPro" id="IPR017964">
    <property type="entry name" value="DNA-dir_DNA_pol_B_CS"/>
</dbReference>
<dbReference type="GO" id="GO:0003887">
    <property type="term" value="F:DNA-directed DNA polymerase activity"/>
    <property type="evidence" value="ECO:0007669"/>
    <property type="project" value="UniProtKB-KW"/>
</dbReference>
<evidence type="ECO:0000256" key="2">
    <source>
        <dbReference type="ARBA" id="ARBA00022679"/>
    </source>
</evidence>
<accession>E5E467</accession>
<evidence type="ECO:0000256" key="4">
    <source>
        <dbReference type="ARBA" id="ARBA00022722"/>
    </source>
</evidence>
<dbReference type="SUPFAM" id="SSF56672">
    <property type="entry name" value="DNA/RNA polymerases"/>
    <property type="match status" value="1"/>
</dbReference>
<dbReference type="PANTHER" id="PTHR10322">
    <property type="entry name" value="DNA POLYMERASE CATALYTIC SUBUNIT"/>
    <property type="match status" value="1"/>
</dbReference>
<evidence type="ECO:0000259" key="9">
    <source>
        <dbReference type="Pfam" id="PF00136"/>
    </source>
</evidence>
<name>E5E467_9CAUD</name>
<keyword evidence="4" id="KW-0540">Nuclease</keyword>
<dbReference type="GO" id="GO:0016787">
    <property type="term" value="F:hydrolase activity"/>
    <property type="evidence" value="ECO:0007669"/>
    <property type="project" value="UniProtKB-KW"/>
</dbReference>
<keyword evidence="2" id="KW-0808">Transferase</keyword>
<dbReference type="PANTHER" id="PTHR10322:SF23">
    <property type="entry name" value="DNA POLYMERASE DELTA CATALYTIC SUBUNIT"/>
    <property type="match status" value="1"/>
</dbReference>
<dbReference type="Pfam" id="PF00136">
    <property type="entry name" value="DNA_pol_B"/>
    <property type="match status" value="1"/>
</dbReference>
<dbReference type="Proteomes" id="UP000008730">
    <property type="component" value="Segment"/>
</dbReference>
<evidence type="ECO:0000256" key="5">
    <source>
        <dbReference type="ARBA" id="ARBA00022801"/>
    </source>
</evidence>
<dbReference type="PROSITE" id="PS00116">
    <property type="entry name" value="DNA_POLYMERASE_B"/>
    <property type="match status" value="1"/>
</dbReference>
<gene>
    <name evidence="10" type="primary">43B</name>
    <name evidence="10" type="ORF">Acj61p086</name>
</gene>
<evidence type="ECO:0000313" key="10">
    <source>
        <dbReference type="EMBL" id="ADG36051.1"/>
    </source>
</evidence>
<dbReference type="InterPro" id="IPR050240">
    <property type="entry name" value="DNA_pol_type-B"/>
</dbReference>
<dbReference type="OrthoDB" id="5725at10239"/>
<keyword evidence="11" id="KW-1185">Reference proteome</keyword>
<feature type="domain" description="DNA-directed DNA polymerase family B multifunctional" evidence="9">
    <location>
        <begin position="36"/>
        <end position="117"/>
    </location>
</feature>
<dbReference type="Gene3D" id="1.20.1280.300">
    <property type="match status" value="1"/>
</dbReference>
<evidence type="ECO:0000313" key="11">
    <source>
        <dbReference type="Proteomes" id="UP000008730"/>
    </source>
</evidence>
<evidence type="ECO:0000256" key="1">
    <source>
        <dbReference type="ARBA" id="ARBA00012417"/>
    </source>
</evidence>
<dbReference type="InterPro" id="IPR043502">
    <property type="entry name" value="DNA/RNA_pol_sf"/>
</dbReference>
<evidence type="ECO:0000256" key="3">
    <source>
        <dbReference type="ARBA" id="ARBA00022695"/>
    </source>
</evidence>
<sequence>MNLDFGRDFTDEEIAYLQTLSDEEIEKLEQDCADFIMLCDTNQINRKLLINSLYGALGNIYFRFYDLRNAAAITTFGQMAIQWIERKVNEYLNKVCGTTGHAFVIAGDTDSIYVCVDKVIEKVGIERFKETNDLIEFLNQFGLKKMEPMIDTAYREMCEYMNNREHLMFMDREAISAPPLGSEGIGGFWKAKKRYALCVWDMEGTRFKTPYLKIMGMETQQSSTPKAVQDALVESIRRMLQEGEKSLQTYYKEFENEYRALDYKVIAKVSSANNIAKYDDNGFPGLKCPAHIRGVLTYKRAIKEIPGATDIQEGEKVMVLPLVPANPFGDKLIAWPSGTEIPTEIRQNVLRSVDYVSLFGKSFKTPLEGMCEAAGLQCEKKASLEDIFGF</sequence>
<comment type="catalytic activity">
    <reaction evidence="8">
        <text>DNA(n) + a 2'-deoxyribonucleoside 5'-triphosphate = DNA(n+1) + diphosphate</text>
        <dbReference type="Rhea" id="RHEA:22508"/>
        <dbReference type="Rhea" id="RHEA-COMP:17339"/>
        <dbReference type="Rhea" id="RHEA-COMP:17340"/>
        <dbReference type="ChEBI" id="CHEBI:33019"/>
        <dbReference type="ChEBI" id="CHEBI:61560"/>
        <dbReference type="ChEBI" id="CHEBI:173112"/>
        <dbReference type="EC" id="2.7.7.7"/>
    </reaction>
</comment>
<evidence type="ECO:0000256" key="8">
    <source>
        <dbReference type="ARBA" id="ARBA00049244"/>
    </source>
</evidence>
<dbReference type="Gene3D" id="3.90.1600.10">
    <property type="entry name" value="Palm domain of DNA polymerase"/>
    <property type="match status" value="1"/>
</dbReference>
<proteinExistence type="predicted"/>
<organism evidence="10 11">
    <name type="scientific">Acinetobacter phage Acj61</name>
    <dbReference type="NCBI Taxonomy" id="760732"/>
    <lineage>
        <taxon>Viruses</taxon>
        <taxon>Duplodnaviria</taxon>
        <taxon>Heunggongvirae</taxon>
        <taxon>Uroviricota</taxon>
        <taxon>Caudoviricetes</taxon>
        <taxon>Pantevenvirales</taxon>
        <taxon>Straboviridae</taxon>
        <taxon>Twarogvirinae</taxon>
        <taxon>Lasallevirus</taxon>
        <taxon>Lasallevirus Acj61</taxon>
        <taxon>Acinetobacter virus Acj61</taxon>
    </lineage>
</organism>
<dbReference type="EMBL" id="GU911519">
    <property type="protein sequence ID" value="ADG36051.1"/>
    <property type="molecule type" value="Genomic_DNA"/>
</dbReference>
<dbReference type="InterPro" id="IPR006134">
    <property type="entry name" value="DNA-dir_DNA_pol_B_multi_dom"/>
</dbReference>
<dbReference type="EC" id="2.7.7.7" evidence="1"/>
<dbReference type="InterPro" id="IPR023211">
    <property type="entry name" value="DNA_pol_palm_dom_sf"/>
</dbReference>
<keyword evidence="5" id="KW-0378">Hydrolase</keyword>